<organism evidence="3 4">
    <name type="scientific">Aspergillus chevalieri</name>
    <name type="common">Eurotium chevalieri</name>
    <dbReference type="NCBI Taxonomy" id="182096"/>
    <lineage>
        <taxon>Eukaryota</taxon>
        <taxon>Fungi</taxon>
        <taxon>Dikarya</taxon>
        <taxon>Ascomycota</taxon>
        <taxon>Pezizomycotina</taxon>
        <taxon>Eurotiomycetes</taxon>
        <taxon>Eurotiomycetidae</taxon>
        <taxon>Eurotiales</taxon>
        <taxon>Aspergillaceae</taxon>
        <taxon>Aspergillus</taxon>
        <taxon>Aspergillus subgen. Aspergillus</taxon>
    </lineage>
</organism>
<keyword evidence="1" id="KW-0175">Coiled coil</keyword>
<sequence length="161" mass="18246">MPRQKSLSPGSCTLRLTHITSLPSSQKTALISSIANDMKATFIYIAKQSEAGNLDSQNTAPLDNVVATIRDTAVSERRMLEKKLEKAERRVRKLKREQKWMHNEVGEVLKRVEVVGGKWKEKVERLRGKVEGLQRELVSGREGVVEQMEETMEQNEGEDKA</sequence>
<keyword evidence="4" id="KW-1185">Reference proteome</keyword>
<dbReference type="AlphaFoldDB" id="A0A7R7VDA9"/>
<name>A0A7R7VDA9_ASPCH</name>
<dbReference type="RefSeq" id="XP_043131230.1">
    <property type="nucleotide sequence ID" value="XM_043275632.1"/>
</dbReference>
<evidence type="ECO:0000256" key="1">
    <source>
        <dbReference type="SAM" id="Coils"/>
    </source>
</evidence>
<reference evidence="3" key="2">
    <citation type="submission" date="2021-02" db="EMBL/GenBank/DDBJ databases">
        <title>Aspergillus chevalieri M1 genome sequence.</title>
        <authorList>
            <person name="Kadooka C."/>
            <person name="Mori K."/>
            <person name="Futagami T."/>
        </authorList>
    </citation>
    <scope>NUCLEOTIDE SEQUENCE</scope>
    <source>
        <strain evidence="3">M1</strain>
    </source>
</reference>
<reference evidence="3" key="1">
    <citation type="submission" date="2021-01" db="EMBL/GenBank/DDBJ databases">
        <authorList>
            <consortium name="Aspergillus chevalieri M1 genome sequencing consortium"/>
            <person name="Kazuki M."/>
            <person name="Futagami T."/>
        </authorList>
    </citation>
    <scope>NUCLEOTIDE SEQUENCE</scope>
    <source>
        <strain evidence="3">M1</strain>
    </source>
</reference>
<accession>A0A7R7VDA9</accession>
<dbReference type="KEGG" id="ache:ACHE_10110A"/>
<evidence type="ECO:0000256" key="2">
    <source>
        <dbReference type="SAM" id="MobiDB-lite"/>
    </source>
</evidence>
<feature type="coiled-coil region" evidence="1">
    <location>
        <begin position="70"/>
        <end position="104"/>
    </location>
</feature>
<protein>
    <submittedName>
        <fullName evidence="3">Uncharacterized protein</fullName>
    </submittedName>
</protein>
<feature type="compositionally biased region" description="Acidic residues" evidence="2">
    <location>
        <begin position="147"/>
        <end position="161"/>
    </location>
</feature>
<feature type="region of interest" description="Disordered" evidence="2">
    <location>
        <begin position="142"/>
        <end position="161"/>
    </location>
</feature>
<dbReference type="Proteomes" id="UP000637239">
    <property type="component" value="Chromosome 1"/>
</dbReference>
<dbReference type="GeneID" id="66977067"/>
<proteinExistence type="predicted"/>
<evidence type="ECO:0000313" key="3">
    <source>
        <dbReference type="EMBL" id="BCR82708.1"/>
    </source>
</evidence>
<evidence type="ECO:0000313" key="4">
    <source>
        <dbReference type="Proteomes" id="UP000637239"/>
    </source>
</evidence>
<dbReference type="EMBL" id="AP024416">
    <property type="protein sequence ID" value="BCR82708.1"/>
    <property type="molecule type" value="Genomic_DNA"/>
</dbReference>
<gene>
    <name evidence="3" type="ORF">ACHE_10110A</name>
</gene>